<reference evidence="1 2" key="1">
    <citation type="journal article" date="2014" name="Int. J. Syst. Evol. Microbiol.">
        <title>Nitrososphaera viennensis gen. nov., sp. nov., an aerobic and mesophilic, ammonia-oxidizing archaeon from soil and a member of the archaeal phylum Thaumarchaeota.</title>
        <authorList>
            <person name="Stieglmeier M."/>
            <person name="Klingl A."/>
            <person name="Alves R.J."/>
            <person name="Rittmann S.K."/>
            <person name="Melcher M."/>
            <person name="Leisch N."/>
            <person name="Schleper C."/>
        </authorList>
    </citation>
    <scope>NUCLEOTIDE SEQUENCE [LARGE SCALE GENOMIC DNA]</scope>
    <source>
        <strain evidence="1">EN76</strain>
    </source>
</reference>
<dbReference type="OrthoDB" id="387646at2157"/>
<sequence>MDIKQRRMLLLQNPSTLNREETWLREAYANIVSNLLEYATDPSSNIDPFAAKFMGIEALENNKEEYRAFMEVTSYFWGSKGGRGALIEKIMAAAAGTTAANGILLSKIPKWIASIKGIQDVKEWKSTGSDPKLKFDLLNVIGNRLVFLEIKNRVDSGGTAAREEALAKKFLKLAEMIQNGIPIYIGDGVDMDIAQTFLGLGIKRLEMHAGFLFNSKGDEATIEDDKSKGFYGQSKRLLEEYFKKHNNRFSVKLTYDTNNQRLSFEKDGLAVIIDLLYGSDVTKNFTHEQLNLGKVMNKVFRKKWDDIWLSVKMAISQRTLLLRDGNNIIGEIGRSLTKKADPGFIVNYDKFVANPEDIKSLMECVRIIKQKIGSSSSTADGEIADCVYAYAGVHYPYKKFKSSVEV</sequence>
<name>A0A060HPW6_9ARCH</name>
<dbReference type="STRING" id="926571.NVIE_028990"/>
<dbReference type="RefSeq" id="WP_144239772.1">
    <property type="nucleotide sequence ID" value="NZ_CP007536.1"/>
</dbReference>
<gene>
    <name evidence="1" type="ORF">NVIE_028990</name>
</gene>
<dbReference type="GeneID" id="74948133"/>
<dbReference type="Proteomes" id="UP000027093">
    <property type="component" value="Chromosome"/>
</dbReference>
<evidence type="ECO:0000313" key="2">
    <source>
        <dbReference type="Proteomes" id="UP000027093"/>
    </source>
</evidence>
<dbReference type="EMBL" id="CP007536">
    <property type="protein sequence ID" value="AIC17175.1"/>
    <property type="molecule type" value="Genomic_DNA"/>
</dbReference>
<protein>
    <submittedName>
        <fullName evidence="1">Uncharacterized protein</fullName>
    </submittedName>
</protein>
<dbReference type="AlphaFoldDB" id="A0A060HPW6"/>
<dbReference type="KEGG" id="nvn:NVIE_028990"/>
<organism evidence="1 2">
    <name type="scientific">Nitrososphaera viennensis EN76</name>
    <dbReference type="NCBI Taxonomy" id="926571"/>
    <lineage>
        <taxon>Archaea</taxon>
        <taxon>Nitrososphaerota</taxon>
        <taxon>Nitrososphaeria</taxon>
        <taxon>Nitrososphaerales</taxon>
        <taxon>Nitrososphaeraceae</taxon>
        <taxon>Nitrososphaera</taxon>
    </lineage>
</organism>
<keyword evidence="2" id="KW-1185">Reference proteome</keyword>
<evidence type="ECO:0000313" key="1">
    <source>
        <dbReference type="EMBL" id="AIC17175.1"/>
    </source>
</evidence>
<dbReference type="HOGENOM" id="CLU_677268_0_0_2"/>
<proteinExistence type="predicted"/>
<accession>A0A060HPW6</accession>